<reference evidence="1 2" key="1">
    <citation type="submission" date="2018-06" db="EMBL/GenBank/DDBJ databases">
        <authorList>
            <consortium name="Pathogen Informatics"/>
            <person name="Doyle S."/>
        </authorList>
    </citation>
    <scope>NUCLEOTIDE SEQUENCE [LARGE SCALE GENOMIC DNA]</scope>
    <source>
        <strain evidence="1 2">NCTC11190</strain>
    </source>
</reference>
<evidence type="ECO:0000313" key="1">
    <source>
        <dbReference type="EMBL" id="SUE33606.1"/>
    </source>
</evidence>
<keyword evidence="2" id="KW-1185">Reference proteome</keyword>
<evidence type="ECO:0000313" key="2">
    <source>
        <dbReference type="Proteomes" id="UP000255233"/>
    </source>
</evidence>
<dbReference type="Proteomes" id="UP000255233">
    <property type="component" value="Unassembled WGS sequence"/>
</dbReference>
<dbReference type="STRING" id="880526.GCA_000427365_00630"/>
<gene>
    <name evidence="1" type="ORF">NCTC11190_00816</name>
</gene>
<sequence length="38" mass="4513">MGLVFFQADIPANVCHLRKNMRPMLFYMSGCLKPKYYE</sequence>
<dbReference type="AlphaFoldDB" id="A0A379MQ52"/>
<accession>A0A379MQ52</accession>
<protein>
    <submittedName>
        <fullName evidence="1">Uncharacterized protein</fullName>
    </submittedName>
</protein>
<dbReference type="EMBL" id="UGVL01000001">
    <property type="protein sequence ID" value="SUE33606.1"/>
    <property type="molecule type" value="Genomic_DNA"/>
</dbReference>
<organism evidence="1 2">
    <name type="scientific">Rikenella microfusus</name>
    <dbReference type="NCBI Taxonomy" id="28139"/>
    <lineage>
        <taxon>Bacteria</taxon>
        <taxon>Pseudomonadati</taxon>
        <taxon>Bacteroidota</taxon>
        <taxon>Bacteroidia</taxon>
        <taxon>Bacteroidales</taxon>
        <taxon>Rikenellaceae</taxon>
        <taxon>Rikenella</taxon>
    </lineage>
</organism>
<proteinExistence type="predicted"/>
<name>A0A379MQ52_9BACT</name>